<proteinExistence type="predicted"/>
<dbReference type="AlphaFoldDB" id="A0A494XJ90"/>
<dbReference type="Gene3D" id="2.120.10.30">
    <property type="entry name" value="TolB, C-terminal domain"/>
    <property type="match status" value="1"/>
</dbReference>
<dbReference type="InterPro" id="IPR011042">
    <property type="entry name" value="6-blade_b-propeller_TolB-like"/>
</dbReference>
<accession>A0A494XJ90</accession>
<organism evidence="2 3">
    <name type="scientific">Pararobbsia silviterrae</name>
    <dbReference type="NCBI Taxonomy" id="1792498"/>
    <lineage>
        <taxon>Bacteria</taxon>
        <taxon>Pseudomonadati</taxon>
        <taxon>Pseudomonadota</taxon>
        <taxon>Betaproteobacteria</taxon>
        <taxon>Burkholderiales</taxon>
        <taxon>Burkholderiaceae</taxon>
        <taxon>Pararobbsia</taxon>
    </lineage>
</organism>
<gene>
    <name evidence="2" type="ORF">D7S86_20865</name>
</gene>
<sequence>MRAHRGVAHRARAFAAAAIAACCAALLVPATASADPQGLLETIHQQQTVTSTVPDNGDQNPYALAISPITAGKVQRNDVLIDNFNNAANLQGVGTTIVDYNPATQKLSLFANVPHDLKECPGGVGLSTAMTVLKSGWVVVGSTPSNDGTTDTKGSGCLLVFDMQGNLATVFSGENINDPWGNMAVVDNGDTASLFISNAGFGVGKVTGYVDPPVFKQATVLRVDLAIEAGKPPVVKNQTIVASGFSERADRGVFLIGPTGVAFKDGKLYVSDAIGNRISVIEDALTRDTSAGVGRTLTADGLLQRPLAMCLTPAGHLLVTNGLNGKVVEIDPENGRQIYARWIDTDKAQSPPGNGDLFGIVMTPEGDGFYYVEDDVNTLVLAR</sequence>
<dbReference type="SUPFAM" id="SSF63829">
    <property type="entry name" value="Calcium-dependent phosphotriesterase"/>
    <property type="match status" value="1"/>
</dbReference>
<comment type="caution">
    <text evidence="2">The sequence shown here is derived from an EMBL/GenBank/DDBJ whole genome shotgun (WGS) entry which is preliminary data.</text>
</comment>
<reference evidence="2 3" key="1">
    <citation type="submission" date="2018-10" db="EMBL/GenBank/DDBJ databases">
        <title>Robbsia sp. DHC34, isolated from soil.</title>
        <authorList>
            <person name="Gao Z.-H."/>
            <person name="Qiu L.-H."/>
        </authorList>
    </citation>
    <scope>NUCLEOTIDE SEQUENCE [LARGE SCALE GENOMIC DNA]</scope>
    <source>
        <strain evidence="2 3">DHC34</strain>
    </source>
</reference>
<evidence type="ECO:0000313" key="3">
    <source>
        <dbReference type="Proteomes" id="UP000270342"/>
    </source>
</evidence>
<evidence type="ECO:0000256" key="1">
    <source>
        <dbReference type="SAM" id="SignalP"/>
    </source>
</evidence>
<feature type="signal peptide" evidence="1">
    <location>
        <begin position="1"/>
        <end position="34"/>
    </location>
</feature>
<evidence type="ECO:0008006" key="4">
    <source>
        <dbReference type="Google" id="ProtNLM"/>
    </source>
</evidence>
<keyword evidence="3" id="KW-1185">Reference proteome</keyword>
<keyword evidence="1" id="KW-0732">Signal</keyword>
<dbReference type="Proteomes" id="UP000270342">
    <property type="component" value="Unassembled WGS sequence"/>
</dbReference>
<dbReference type="OrthoDB" id="110418at2"/>
<dbReference type="EMBL" id="RBZU01000010">
    <property type="protein sequence ID" value="RKP49781.1"/>
    <property type="molecule type" value="Genomic_DNA"/>
</dbReference>
<protein>
    <recommendedName>
        <fullName evidence="4">SMP-30/Gluconolactonase/LRE-like region domain-containing protein</fullName>
    </recommendedName>
</protein>
<feature type="chain" id="PRO_5019784403" description="SMP-30/Gluconolactonase/LRE-like region domain-containing protein" evidence="1">
    <location>
        <begin position="35"/>
        <end position="383"/>
    </location>
</feature>
<evidence type="ECO:0000313" key="2">
    <source>
        <dbReference type="EMBL" id="RKP49781.1"/>
    </source>
</evidence>
<name>A0A494XJ90_9BURK</name>